<dbReference type="PANTHER" id="PTHR45947:SF3">
    <property type="entry name" value="SULFOQUINOVOSYL TRANSFERASE SQD2"/>
    <property type="match status" value="1"/>
</dbReference>
<dbReference type="Gene3D" id="3.40.50.2000">
    <property type="entry name" value="Glycogen Phosphorylase B"/>
    <property type="match status" value="2"/>
</dbReference>
<dbReference type="EMBL" id="VZQQ01000019">
    <property type="protein sequence ID" value="MBC8749314.1"/>
    <property type="molecule type" value="Genomic_DNA"/>
</dbReference>
<protein>
    <submittedName>
        <fullName evidence="3">Glycosyltransferase family 4 protein</fullName>
    </submittedName>
</protein>
<dbReference type="CDD" id="cd03804">
    <property type="entry name" value="GT4_WbaZ-like"/>
    <property type="match status" value="1"/>
</dbReference>
<dbReference type="InterPro" id="IPR028098">
    <property type="entry name" value="Glyco_trans_4-like_N"/>
</dbReference>
<comment type="caution">
    <text evidence="3">The sequence shown here is derived from an EMBL/GenBank/DDBJ whole genome shotgun (WGS) entry which is preliminary data.</text>
</comment>
<dbReference type="InterPro" id="IPR001296">
    <property type="entry name" value="Glyco_trans_1"/>
</dbReference>
<dbReference type="SUPFAM" id="SSF53756">
    <property type="entry name" value="UDP-Glycosyltransferase/glycogen phosphorylase"/>
    <property type="match status" value="1"/>
</dbReference>
<keyword evidence="4" id="KW-1185">Reference proteome</keyword>
<proteinExistence type="predicted"/>
<organism evidence="3 4">
    <name type="scientific">Paraburkholderia podalyriae</name>
    <dbReference type="NCBI Taxonomy" id="1938811"/>
    <lineage>
        <taxon>Bacteria</taxon>
        <taxon>Pseudomonadati</taxon>
        <taxon>Pseudomonadota</taxon>
        <taxon>Betaproteobacteria</taxon>
        <taxon>Burkholderiales</taxon>
        <taxon>Burkholderiaceae</taxon>
        <taxon>Paraburkholderia</taxon>
    </lineage>
</organism>
<feature type="domain" description="Glycosyl transferase family 1" evidence="1">
    <location>
        <begin position="193"/>
        <end position="348"/>
    </location>
</feature>
<sequence length="409" mass="45472">MKVAIVHDWLVAPGGAEKVLEQIIECFPDADVFSVVDFLEDRKPLAGKPVTTSFIQRLPFARTRYRAYLPLMPLAVERFDLSSYDLVITSSCAVAKGVLVGPDQTHISYVHSLMRYAWDLQHQYLREANLLRGPKSWAARVLLHYLRGWDAQSTNGVDRLIANSQSVARRMMKTYRRDAAVIPPPVDVNEFELRTEKDDFYLTVSRMVPRKRIDLIVETFNATPQRRLIVIGEGPQMAALRGKAGPNVTILGYQPFGILKDHLARARAFVCAAEEDFGIVPLEAQACGTPVIAFGKGGALETVVPVGDPHPTGVFFARQTAVSMLDAIDRFERLSAYITPAACRANAERFSAAVFRRAFMAEVTRTIAAGAQGLPAMERGEQVERAEPDLAIREFGMTSGTTPKSRWRH</sequence>
<gene>
    <name evidence="3" type="ORF">F6X42_22815</name>
</gene>
<feature type="domain" description="Glycosyltransferase subfamily 4-like N-terminal" evidence="2">
    <location>
        <begin position="13"/>
        <end position="189"/>
    </location>
</feature>
<dbReference type="Proteomes" id="UP000736373">
    <property type="component" value="Unassembled WGS sequence"/>
</dbReference>
<name>A0ABR7PSS9_9BURK</name>
<dbReference type="RefSeq" id="WP_187636319.1">
    <property type="nucleotide sequence ID" value="NZ_VZQQ01000019.1"/>
</dbReference>
<evidence type="ECO:0000313" key="3">
    <source>
        <dbReference type="EMBL" id="MBC8749314.1"/>
    </source>
</evidence>
<evidence type="ECO:0000259" key="2">
    <source>
        <dbReference type="Pfam" id="PF13439"/>
    </source>
</evidence>
<accession>A0ABR7PSS9</accession>
<dbReference type="PANTHER" id="PTHR45947">
    <property type="entry name" value="SULFOQUINOVOSYL TRANSFERASE SQD2"/>
    <property type="match status" value="1"/>
</dbReference>
<dbReference type="Pfam" id="PF00534">
    <property type="entry name" value="Glycos_transf_1"/>
    <property type="match status" value="1"/>
</dbReference>
<dbReference type="InterPro" id="IPR050194">
    <property type="entry name" value="Glycosyltransferase_grp1"/>
</dbReference>
<evidence type="ECO:0000313" key="4">
    <source>
        <dbReference type="Proteomes" id="UP000736373"/>
    </source>
</evidence>
<evidence type="ECO:0000259" key="1">
    <source>
        <dbReference type="Pfam" id="PF00534"/>
    </source>
</evidence>
<dbReference type="Pfam" id="PF13439">
    <property type="entry name" value="Glyco_transf_4"/>
    <property type="match status" value="1"/>
</dbReference>
<reference evidence="3 4" key="1">
    <citation type="submission" date="2019-09" db="EMBL/GenBank/DDBJ databases">
        <title>Paraburkholderia podalyriae sp. nov., A South African Podalyria-associated rhizobium.</title>
        <authorList>
            <person name="Mavima L."/>
            <person name="Beukes C.W."/>
            <person name="Palmer M."/>
            <person name="De Meyer S.E."/>
            <person name="James E.K."/>
            <person name="Maluk M."/>
            <person name="Avontuur J.R."/>
            <person name="Chan W.Y."/>
            <person name="Venter S.N."/>
            <person name="Steenkamp E.T."/>
        </authorList>
    </citation>
    <scope>NUCLEOTIDE SEQUENCE [LARGE SCALE GENOMIC DNA]</scope>
    <source>
        <strain evidence="3 4">WC7.3b</strain>
    </source>
</reference>